<dbReference type="PROSITE" id="PS00138">
    <property type="entry name" value="SUBTILASE_SER"/>
    <property type="match status" value="1"/>
</dbReference>
<protein>
    <submittedName>
        <fullName evidence="6">S8 family serine peptidase</fullName>
    </submittedName>
</protein>
<evidence type="ECO:0000256" key="2">
    <source>
        <dbReference type="ARBA" id="ARBA00022801"/>
    </source>
</evidence>
<dbReference type="PANTHER" id="PTHR42884:SF14">
    <property type="entry name" value="NEUROENDOCRINE CONVERTASE 1"/>
    <property type="match status" value="1"/>
</dbReference>
<dbReference type="PROSITE" id="PS00137">
    <property type="entry name" value="SUBTILASE_HIS"/>
    <property type="match status" value="1"/>
</dbReference>
<feature type="domain" description="Fibronectin type-III" evidence="5">
    <location>
        <begin position="469"/>
        <end position="577"/>
    </location>
</feature>
<reference evidence="6 7" key="1">
    <citation type="submission" date="2020-04" db="EMBL/GenBank/DDBJ databases">
        <title>Flammeovirga sp. SR4, a novel species isolated from seawater.</title>
        <authorList>
            <person name="Wang X."/>
        </authorList>
    </citation>
    <scope>NUCLEOTIDE SEQUENCE [LARGE SCALE GENOMIC DNA]</scope>
    <source>
        <strain evidence="6 7">ATCC 23126</strain>
    </source>
</reference>
<dbReference type="InterPro" id="IPR036116">
    <property type="entry name" value="FN3_sf"/>
</dbReference>
<dbReference type="InterPro" id="IPR003961">
    <property type="entry name" value="FN3_dom"/>
</dbReference>
<dbReference type="PANTHER" id="PTHR42884">
    <property type="entry name" value="PROPROTEIN CONVERTASE SUBTILISIN/KEXIN-RELATED"/>
    <property type="match status" value="1"/>
</dbReference>
<dbReference type="InterPro" id="IPR023828">
    <property type="entry name" value="Peptidase_S8_Ser-AS"/>
</dbReference>
<dbReference type="EMBL" id="JABANE010000078">
    <property type="protein sequence ID" value="NME70890.1"/>
    <property type="molecule type" value="Genomic_DNA"/>
</dbReference>
<dbReference type="GO" id="GO:0016020">
    <property type="term" value="C:membrane"/>
    <property type="evidence" value="ECO:0007669"/>
    <property type="project" value="TreeGrafter"/>
</dbReference>
<evidence type="ECO:0000259" key="5">
    <source>
        <dbReference type="PROSITE" id="PS50853"/>
    </source>
</evidence>
<comment type="similarity">
    <text evidence="4">Belongs to the peptidase S8 family.</text>
</comment>
<keyword evidence="1 4" id="KW-0645">Protease</keyword>
<dbReference type="InterPro" id="IPR000209">
    <property type="entry name" value="Peptidase_S8/S53_dom"/>
</dbReference>
<feature type="active site" description="Charge relay system" evidence="4">
    <location>
        <position position="173"/>
    </location>
</feature>
<dbReference type="Proteomes" id="UP000576082">
    <property type="component" value="Unassembled WGS sequence"/>
</dbReference>
<dbReference type="PRINTS" id="PR00723">
    <property type="entry name" value="SUBTILISIN"/>
</dbReference>
<dbReference type="InterPro" id="IPR022398">
    <property type="entry name" value="Peptidase_S8_His-AS"/>
</dbReference>
<dbReference type="Gene3D" id="2.60.40.10">
    <property type="entry name" value="Immunoglobulins"/>
    <property type="match status" value="3"/>
</dbReference>
<evidence type="ECO:0000256" key="1">
    <source>
        <dbReference type="ARBA" id="ARBA00022670"/>
    </source>
</evidence>
<sequence length="2256" mass="252112">MKSGTIKVKFKPETAGKLSSLPTSFSASLYNNAALEIVAKRYKATPMRRLFKKSPNEALEERHRKHGLHLWYIFEVDSTVDINEVMSAYGEVDQFSLVEGEYIKTLSPYQATKVNLLATSTDNLPFDDVHLTKQWHYKYDNQFDTIKNGFDINLFEAWKLNTGSPEVIVSIHDEGVDTSHPDLVENIWINLAELNGEPGVDDDNNGYVDDVNGWNFTENKGEISPQNHGTHVAGTVSATNNNGIGVAGVAGGSGNSDGVRIMPMQFLGGGSVASSYVYAADNGAVISQNSWGYTVPGLYEQSVLDAIDYFISEAGNYPDSPMKGGIVIFAAGNANHDGEWWPGYYDKCLTVGAIGPDGKKTSYSNYGEWVDISAPGGEFKYGSAAGVLSTFPNGEYGYLNGTSMACPHVSGIAALVLSNTSDVITPDQLRKILLTSNQPIEHINKEYSGKLGTGNIDANLALQEDNGIAPDKINDLSVKKISNDFVILKWTVPSDKDDTTPEEFKLYFDTKELNGDNLTSAEDHITIPIIENIGDTITFEVKKLLGLTDYFFAVESVDRWGNVSEESNILTVTTNAGPKIVLSEDADNIEIITNSGNEYQNTHTFNIRNEEEGLLRWTFSSRHVNSSLSYYHQKSDVIYSGETKEARLANLGINPASEKAQLIANAHAVAPMFFESVEKYYGDRRVASLLGDSDTTLSNSAATIYHVTEEEGFNLTDINFWLRSNPERKDVIFEIYSGEILTPENLLLTQEYRSHTPNQHNAEVRLNEQLYFKKGETFTIVCHIPAGILYPLGASKTMEPSEAYNSLISLDWGQTWISLPQAMKGDENYVWNMIAISNYGYLGEYITLTPASGEVDEKSEMEVQLDINASKLINGNYQLVGIIESNDDQQSELRIPMNVVVSDQLPELATIQLLEFGNVFVGEEKELVVTLVNNGYGNFNDVQLISTNDDFEFETYPISQVKALSKVDYLVKFKPSISGNINAILKFEGSNGMHSVRLFGVGAAPSEIEVTPMSQEVTDVTIGDEIQASITVSNKGEYPLTYFIPGFGDEKVIEEWDLDYHSYGYRPKVSHKGETDYEWIEISDTGIDITDFMKKYDRKELETQFYPIELPFEFPFYDKKYTTLYFTSYVIMTVSDSIRLLNDPILDYSLEGIEGMVSAIGNIHSFSAGGKVFYQVTSDKLIVQYEAITLQNNSQEQVTLQFVIYDNGTIRLNYKDVENRSESIRYLWNVLIENPERNDGFRLAGFGEEKYGYKNLNMKWMNEMSIEFSYPGPDIIKNISNASGILMPGEANILDIAINTDELNQGVINKNINIIHNDPNSGSQLPNIQLDITNGGTASMKLQKDTIDFGEVYQEKEFFDRFKIENIGTANLNVKSVSLNSDRFVLEGLTSPVIKPKHFQFYTISALSDIIGKNSAEIQITLEDNSVETITVMADIRKAPKIEVDTTAVDFLLSQGSKDLFDLKIDNVGDTTLEVAVSATDWLYENRMTAAGLDTVKNFTYTYRNSTDEFGGPEYSWIDILGLEGTEHIHSDSIDINTPERCWFPVELPWEFNYYGNNYTSMHIGYNGVITFAGLLDIEIFNSKLPSDRVPNSILPMWCGGNYYPNNELEAKNMGIFHHSFDDKMVITFQSIRDIFGTGDPISFQVILYKDGTFKFQYKLEGLGRESLTIYSTIGLQNEDLSDYISISYQTHLKIESGLAISLSPSSKFNVEAGGSITKTMRLDASKVYGGLHDASIIIQSNSPNQEYLEKKVRLNVIGIPIVEIPDTLSYGEVVVENLGSKYKSYTESVLIKNTGTQEVFINSISLENGDDIKGELEVDDGIGGTFWMDIEYLRNPISIKPNIERGLRLIFSPSTHKVINERVKITFSDGTERAIIVDGEALLPPVGVISEEVLVVQLNTNTEEKEVSFNLANKGASVLNYDLKVNYFRDSTAISSSKLTNKALDSNKMVLARKEAEMSNLMIADTKNEDYNRILYYGFSDQPNTYVGFVGQGNFVASTHFNGGEEGFNISHVMSYLNYETLSIGEIKVEIRAGGASIYDATLLTETTYSFNNDKPKESEWLEVPLDEVVSIYPNEDFYVIFSYPFDINFPQGITNGEQSINRFMYLSEGVWYDLQAGGYGRDVFMMKVAEKDYEDNSWVVLDHKNGEVHANANADISLIIKGVENESQSHRAEIIVQTNDVNTPKQTVELIRNMNRAPYAEGIENHYEVMENDTLNLSFVVKDREGHTFTISTKHEELTLTQNVDTVSLSMPTD</sequence>
<dbReference type="GO" id="GO:0016485">
    <property type="term" value="P:protein processing"/>
    <property type="evidence" value="ECO:0007669"/>
    <property type="project" value="TreeGrafter"/>
</dbReference>
<organism evidence="6 7">
    <name type="scientific">Flammeovirga aprica JL-4</name>
    <dbReference type="NCBI Taxonomy" id="694437"/>
    <lineage>
        <taxon>Bacteria</taxon>
        <taxon>Pseudomonadati</taxon>
        <taxon>Bacteroidota</taxon>
        <taxon>Cytophagia</taxon>
        <taxon>Cytophagales</taxon>
        <taxon>Flammeovirgaceae</taxon>
        <taxon>Flammeovirga</taxon>
    </lineage>
</organism>
<keyword evidence="7" id="KW-1185">Reference proteome</keyword>
<accession>A0A7X9RY48</accession>
<dbReference type="PROSITE" id="PS50853">
    <property type="entry name" value="FN3"/>
    <property type="match status" value="1"/>
</dbReference>
<dbReference type="InterPro" id="IPR015500">
    <property type="entry name" value="Peptidase_S8_subtilisin-rel"/>
</dbReference>
<dbReference type="PROSITE" id="PS51892">
    <property type="entry name" value="SUBTILASE"/>
    <property type="match status" value="1"/>
</dbReference>
<dbReference type="SUPFAM" id="SSF49265">
    <property type="entry name" value="Fibronectin type III"/>
    <property type="match status" value="1"/>
</dbReference>
<proteinExistence type="inferred from homology"/>
<feature type="active site" description="Charge relay system" evidence="4">
    <location>
        <position position="228"/>
    </location>
</feature>
<evidence type="ECO:0000313" key="6">
    <source>
        <dbReference type="EMBL" id="NME70890.1"/>
    </source>
</evidence>
<dbReference type="Gene3D" id="3.40.50.200">
    <property type="entry name" value="Peptidase S8/S53 domain"/>
    <property type="match status" value="1"/>
</dbReference>
<keyword evidence="2 4" id="KW-0378">Hydrolase</keyword>
<evidence type="ECO:0000313" key="7">
    <source>
        <dbReference type="Proteomes" id="UP000576082"/>
    </source>
</evidence>
<dbReference type="GO" id="GO:0004252">
    <property type="term" value="F:serine-type endopeptidase activity"/>
    <property type="evidence" value="ECO:0007669"/>
    <property type="project" value="UniProtKB-UniRule"/>
</dbReference>
<keyword evidence="3 4" id="KW-0720">Serine protease</keyword>
<name>A0A7X9RY48_9BACT</name>
<comment type="caution">
    <text evidence="6">The sequence shown here is derived from an EMBL/GenBank/DDBJ whole genome shotgun (WGS) entry which is preliminary data.</text>
</comment>
<feature type="non-terminal residue" evidence="6">
    <location>
        <position position="2256"/>
    </location>
</feature>
<dbReference type="Pfam" id="PF00082">
    <property type="entry name" value="Peptidase_S8"/>
    <property type="match status" value="1"/>
</dbReference>
<dbReference type="RefSeq" id="WP_169659118.1">
    <property type="nucleotide sequence ID" value="NZ_JABANE010000078.1"/>
</dbReference>
<dbReference type="InterPro" id="IPR036852">
    <property type="entry name" value="Peptidase_S8/S53_dom_sf"/>
</dbReference>
<evidence type="ECO:0000256" key="3">
    <source>
        <dbReference type="ARBA" id="ARBA00022825"/>
    </source>
</evidence>
<evidence type="ECO:0000256" key="4">
    <source>
        <dbReference type="PROSITE-ProRule" id="PRU01240"/>
    </source>
</evidence>
<dbReference type="InterPro" id="IPR013783">
    <property type="entry name" value="Ig-like_fold"/>
</dbReference>
<dbReference type="SUPFAM" id="SSF52743">
    <property type="entry name" value="Subtilisin-like"/>
    <property type="match status" value="1"/>
</dbReference>
<feature type="active site" description="Charge relay system" evidence="4">
    <location>
        <position position="403"/>
    </location>
</feature>
<gene>
    <name evidence="6" type="ORF">HHU12_23145</name>
</gene>
<dbReference type="CDD" id="cd00063">
    <property type="entry name" value="FN3"/>
    <property type="match status" value="1"/>
</dbReference>